<reference evidence="1" key="1">
    <citation type="journal article" date="2022" name="bioRxiv">
        <title>Sequencing and chromosome-scale assembly of the giantPleurodeles waltlgenome.</title>
        <authorList>
            <person name="Brown T."/>
            <person name="Elewa A."/>
            <person name="Iarovenko S."/>
            <person name="Subramanian E."/>
            <person name="Araus A.J."/>
            <person name="Petzold A."/>
            <person name="Susuki M."/>
            <person name="Suzuki K.-i.T."/>
            <person name="Hayashi T."/>
            <person name="Toyoda A."/>
            <person name="Oliveira C."/>
            <person name="Osipova E."/>
            <person name="Leigh N.D."/>
            <person name="Simon A."/>
            <person name="Yun M.H."/>
        </authorList>
    </citation>
    <scope>NUCLEOTIDE SEQUENCE</scope>
    <source>
        <strain evidence="1">20211129_DDA</strain>
        <tissue evidence="1">Liver</tissue>
    </source>
</reference>
<evidence type="ECO:0000313" key="2">
    <source>
        <dbReference type="Proteomes" id="UP001066276"/>
    </source>
</evidence>
<comment type="caution">
    <text evidence="1">The sequence shown here is derived from an EMBL/GenBank/DDBJ whole genome shotgun (WGS) entry which is preliminary data.</text>
</comment>
<dbReference type="EMBL" id="JANPWB010000001">
    <property type="protein sequence ID" value="KAJ1216557.1"/>
    <property type="molecule type" value="Genomic_DNA"/>
</dbReference>
<dbReference type="Proteomes" id="UP001066276">
    <property type="component" value="Chromosome 1_1"/>
</dbReference>
<protein>
    <submittedName>
        <fullName evidence="1">Uncharacterized protein</fullName>
    </submittedName>
</protein>
<dbReference type="AlphaFoldDB" id="A0AAV7WV25"/>
<gene>
    <name evidence="1" type="ORF">NDU88_004158</name>
</gene>
<keyword evidence="2" id="KW-1185">Reference proteome</keyword>
<proteinExistence type="predicted"/>
<organism evidence="1 2">
    <name type="scientific">Pleurodeles waltl</name>
    <name type="common">Iberian ribbed newt</name>
    <dbReference type="NCBI Taxonomy" id="8319"/>
    <lineage>
        <taxon>Eukaryota</taxon>
        <taxon>Metazoa</taxon>
        <taxon>Chordata</taxon>
        <taxon>Craniata</taxon>
        <taxon>Vertebrata</taxon>
        <taxon>Euteleostomi</taxon>
        <taxon>Amphibia</taxon>
        <taxon>Batrachia</taxon>
        <taxon>Caudata</taxon>
        <taxon>Salamandroidea</taxon>
        <taxon>Salamandridae</taxon>
        <taxon>Pleurodelinae</taxon>
        <taxon>Pleurodeles</taxon>
    </lineage>
</organism>
<evidence type="ECO:0000313" key="1">
    <source>
        <dbReference type="EMBL" id="KAJ1216557.1"/>
    </source>
</evidence>
<sequence>MCKGGRGVSRGSEAGIVILQTFAGKGNSGRKKTNCPEGDPDNRVTDTWLRINFSEAVYIDIDIDCLDGDLYALERYDSSVLTDTDDNVTSDKGLNFDGLHVKGIAIKGQDVDVSIVSKCQFRGCIEVRVKEQVCVEVCPIIVWSGDSDVCDSFTP</sequence>
<accession>A0AAV7WV25</accession>
<name>A0AAV7WV25_PLEWA</name>